<dbReference type="PANTHER" id="PTHR42917:SF2">
    <property type="entry name" value="2,4-DIENOYL-COA REDUCTASE [(2E)-ENOYL-COA-PRODUCING]"/>
    <property type="match status" value="1"/>
</dbReference>
<dbReference type="SUPFAM" id="SSF51971">
    <property type="entry name" value="Nucleotide-binding domain"/>
    <property type="match status" value="1"/>
</dbReference>
<dbReference type="GO" id="GO:0010181">
    <property type="term" value="F:FMN binding"/>
    <property type="evidence" value="ECO:0007669"/>
    <property type="project" value="InterPro"/>
</dbReference>
<sequence length="661" mass="71236">MNIATSFKRVMSPLTIRNLTIKNRVVRTAHATAFADGTISDELINYHLARAEGGVGLTILEGSWVDEASRNYARNIHSWTDDVIPGYRKLMEAIEPTGMRVFQQLWHGGGIYSGWQVVQKGPSALPGMFTGVPTRAFTREDIRFIVNAFAEGARRCDEGGLHGAELAGSHGYLAMQFLSPWSNQRTDEYGGSLENRVRFAREVLEECRKAVSDDFVMGMRVGPEVLDGGLTTPEIIEAMNMLKADGLLDFLNMSVGGYHSPESIVPALNNPAGVELELNRGVREATGLITFMSGRFRSLDEAEQVIAEGEADMVGMTRATIADPHLVKKTMEEGPDAVRPCIGCNQLCISNIFMGMPLQCTVNVQVGREGAFMGGVPKTGAPRKVLVIGGGPAGMEAARVAALAGHKVELHEAMPALGGTLKLVRPVPYLAGLADIIHWLEAQVYALGVDVRTSSYVETDDILASGPDVVLLATGATPRDDGWQLGAPAVKQPNLGARLLDTAELLSGNVTVEPGQMVIVEDDTGHFEAVGVAEFLLDKGAHVTFVTRFGDLAPQMATAWRARPALRRLNATGRFALHTHSYLADVNQRGDVVIGSFVEKQPIELTADHIACIGYNIPNDDIYDELTAAGFGGRVELLGDCASPRYLHAAIHDGFNIALSL</sequence>
<dbReference type="InterPro" id="IPR023753">
    <property type="entry name" value="FAD/NAD-binding_dom"/>
</dbReference>
<keyword evidence="13" id="KW-1185">Reference proteome</keyword>
<dbReference type="Gene3D" id="3.40.50.720">
    <property type="entry name" value="NAD(P)-binding Rossmann-like Domain"/>
    <property type="match status" value="1"/>
</dbReference>
<evidence type="ECO:0000256" key="5">
    <source>
        <dbReference type="ARBA" id="ARBA00022643"/>
    </source>
</evidence>
<proteinExistence type="inferred from homology"/>
<comment type="cofactor">
    <cofactor evidence="1">
        <name>FMN</name>
        <dbReference type="ChEBI" id="CHEBI:58210"/>
    </cofactor>
</comment>
<evidence type="ECO:0000256" key="2">
    <source>
        <dbReference type="ARBA" id="ARBA00001966"/>
    </source>
</evidence>
<comment type="caution">
    <text evidence="12">The sequence shown here is derived from an EMBL/GenBank/DDBJ whole genome shotgun (WGS) entry which is preliminary data.</text>
</comment>
<name>A0A840CBC3_9RHOB</name>
<keyword evidence="6" id="KW-0479">Metal-binding</keyword>
<dbReference type="Gene3D" id="3.50.50.60">
    <property type="entry name" value="FAD/NAD(P)-binding domain"/>
    <property type="match status" value="1"/>
</dbReference>
<dbReference type="AlphaFoldDB" id="A0A840CBC3"/>
<dbReference type="PANTHER" id="PTHR42917">
    <property type="entry name" value="2,4-DIENOYL-COA REDUCTASE"/>
    <property type="match status" value="1"/>
</dbReference>
<evidence type="ECO:0000256" key="1">
    <source>
        <dbReference type="ARBA" id="ARBA00001917"/>
    </source>
</evidence>
<dbReference type="InterPro" id="IPR001155">
    <property type="entry name" value="OxRdtase_FMN_N"/>
</dbReference>
<dbReference type="EMBL" id="JACIEQ010000002">
    <property type="protein sequence ID" value="MBB4022390.1"/>
    <property type="molecule type" value="Genomic_DNA"/>
</dbReference>
<dbReference type="Proteomes" id="UP000585681">
    <property type="component" value="Unassembled WGS sequence"/>
</dbReference>
<evidence type="ECO:0000256" key="7">
    <source>
        <dbReference type="ARBA" id="ARBA00023002"/>
    </source>
</evidence>
<dbReference type="GO" id="GO:0051536">
    <property type="term" value="F:iron-sulfur cluster binding"/>
    <property type="evidence" value="ECO:0007669"/>
    <property type="project" value="UniProtKB-KW"/>
</dbReference>
<dbReference type="SUPFAM" id="SSF51395">
    <property type="entry name" value="FMN-linked oxidoreductases"/>
    <property type="match status" value="1"/>
</dbReference>
<evidence type="ECO:0000256" key="9">
    <source>
        <dbReference type="ARBA" id="ARBA00023014"/>
    </source>
</evidence>
<dbReference type="GO" id="GO:0016491">
    <property type="term" value="F:oxidoreductase activity"/>
    <property type="evidence" value="ECO:0007669"/>
    <property type="project" value="UniProtKB-KW"/>
</dbReference>
<dbReference type="PRINTS" id="PR00368">
    <property type="entry name" value="FADPNR"/>
</dbReference>
<evidence type="ECO:0000259" key="10">
    <source>
        <dbReference type="Pfam" id="PF00724"/>
    </source>
</evidence>
<dbReference type="Gene3D" id="3.20.20.70">
    <property type="entry name" value="Aldolase class I"/>
    <property type="match status" value="1"/>
</dbReference>
<accession>A0A840CBC3</accession>
<dbReference type="GO" id="GO:0046872">
    <property type="term" value="F:metal ion binding"/>
    <property type="evidence" value="ECO:0007669"/>
    <property type="project" value="UniProtKB-KW"/>
</dbReference>
<keyword evidence="9" id="KW-0411">Iron-sulfur</keyword>
<evidence type="ECO:0000313" key="13">
    <source>
        <dbReference type="Proteomes" id="UP000585681"/>
    </source>
</evidence>
<keyword evidence="8" id="KW-0408">Iron</keyword>
<dbReference type="Pfam" id="PF00724">
    <property type="entry name" value="Oxidored_FMN"/>
    <property type="match status" value="1"/>
</dbReference>
<dbReference type="InterPro" id="IPR051793">
    <property type="entry name" value="NADH:flavin_oxidoreductase"/>
</dbReference>
<keyword evidence="4" id="KW-0285">Flavoprotein</keyword>
<comment type="cofactor">
    <cofactor evidence="2">
        <name>[4Fe-4S] cluster</name>
        <dbReference type="ChEBI" id="CHEBI:49883"/>
    </cofactor>
</comment>
<dbReference type="RefSeq" id="WP_054539010.1">
    <property type="nucleotide sequence ID" value="NZ_JACIEQ010000002.1"/>
</dbReference>
<evidence type="ECO:0000313" key="12">
    <source>
        <dbReference type="EMBL" id="MBB4022390.1"/>
    </source>
</evidence>
<dbReference type="Pfam" id="PF07992">
    <property type="entry name" value="Pyr_redox_2"/>
    <property type="match status" value="1"/>
</dbReference>
<feature type="domain" description="NADH:flavin oxidoreductase/NADH oxidase N-terminal" evidence="10">
    <location>
        <begin position="12"/>
        <end position="332"/>
    </location>
</feature>
<evidence type="ECO:0000256" key="6">
    <source>
        <dbReference type="ARBA" id="ARBA00022723"/>
    </source>
</evidence>
<keyword evidence="7" id="KW-0560">Oxidoreductase</keyword>
<feature type="domain" description="FAD/NAD(P)-binding" evidence="11">
    <location>
        <begin position="384"/>
        <end position="621"/>
    </location>
</feature>
<dbReference type="InterPro" id="IPR036188">
    <property type="entry name" value="FAD/NAD-bd_sf"/>
</dbReference>
<gene>
    <name evidence="12" type="ORF">GGR17_002199</name>
</gene>
<organism evidence="12 13">
    <name type="scientific">Actibacterium naphthalenivorans</name>
    <dbReference type="NCBI Taxonomy" id="1614693"/>
    <lineage>
        <taxon>Bacteria</taxon>
        <taxon>Pseudomonadati</taxon>
        <taxon>Pseudomonadota</taxon>
        <taxon>Alphaproteobacteria</taxon>
        <taxon>Rhodobacterales</taxon>
        <taxon>Roseobacteraceae</taxon>
        <taxon>Actibacterium</taxon>
    </lineage>
</organism>
<protein>
    <submittedName>
        <fullName evidence="12">2,4-dienoyl-CoA reductase-like NADH-dependent reductase (Old Yellow Enzyme family)</fullName>
    </submittedName>
</protein>
<dbReference type="PRINTS" id="PR00411">
    <property type="entry name" value="PNDRDTASEI"/>
</dbReference>
<comment type="similarity">
    <text evidence="3">In the N-terminal section; belongs to the NADH:flavin oxidoreductase/NADH oxidase family.</text>
</comment>
<evidence type="ECO:0000259" key="11">
    <source>
        <dbReference type="Pfam" id="PF07992"/>
    </source>
</evidence>
<evidence type="ECO:0000256" key="8">
    <source>
        <dbReference type="ARBA" id="ARBA00023004"/>
    </source>
</evidence>
<reference evidence="12" key="1">
    <citation type="submission" date="2020-08" db="EMBL/GenBank/DDBJ databases">
        <title>Genomic Encyclopedia of Type Strains, Phase IV (KMG-IV): sequencing the most valuable type-strain genomes for metagenomic binning, comparative biology and taxonomic classification.</title>
        <authorList>
            <person name="Goeker M."/>
        </authorList>
    </citation>
    <scope>NUCLEOTIDE SEQUENCE [LARGE SCALE GENOMIC DNA]</scope>
    <source>
        <strain evidence="12">DSM 105040</strain>
    </source>
</reference>
<evidence type="ECO:0000256" key="4">
    <source>
        <dbReference type="ARBA" id="ARBA00022630"/>
    </source>
</evidence>
<keyword evidence="5" id="KW-0288">FMN</keyword>
<evidence type="ECO:0000256" key="3">
    <source>
        <dbReference type="ARBA" id="ARBA00011048"/>
    </source>
</evidence>
<dbReference type="InterPro" id="IPR013785">
    <property type="entry name" value="Aldolase_TIM"/>
</dbReference>